<evidence type="ECO:0000313" key="1">
    <source>
        <dbReference type="EMBL" id="QPF15359.1"/>
    </source>
</evidence>
<protein>
    <submittedName>
        <fullName evidence="1">Uncharacterized protein</fullName>
    </submittedName>
</protein>
<reference evidence="1 2" key="1">
    <citation type="submission" date="2020-09" db="EMBL/GenBank/DDBJ databases">
        <title>Resistance determinants and their genetic context in bacteria from a longitudinal study of pigs reared under conventional and antibiotic-free husbandry practices.</title>
        <authorList>
            <person name="Poulin-Laprade D."/>
            <person name="Brouard J.-S."/>
            <person name="Gagnon N."/>
            <person name="Turcotte A."/>
            <person name="Langlois A."/>
            <person name="Matte J.J."/>
            <person name="Carrillo C.D."/>
            <person name="Zaheer R."/>
            <person name="McAllister T."/>
            <person name="Topp E."/>
            <person name="Talbot G."/>
        </authorList>
    </citation>
    <scope>NUCLEOTIDE SEQUENCE [LARGE SCALE GENOMIC DNA]</scope>
    <source>
        <strain evidence="1 2">Res13-Abat-PEA21-P4-01-A</strain>
        <plasmid evidence="1 2">unnamed1836</plasmid>
    </source>
</reference>
<proteinExistence type="predicted"/>
<geneLocation type="plasmid" evidence="1 2">
    <name>unnamed1836</name>
</geneLocation>
<sequence>MRDITNKILSLNLFEAVEIDVDHTGQWDDPDHIVLLRNANAQIVLRISEQGPDVELYSLSLEVDEFDSYGEIYLNDDLWMIFGNEDAILVELKNKDWSLKDLGSYNHYFK</sequence>
<dbReference type="EMBL" id="CP062921">
    <property type="protein sequence ID" value="QPF15359.1"/>
    <property type="molecule type" value="Genomic_DNA"/>
</dbReference>
<accession>A0A7S8WHK7</accession>
<keyword evidence="1" id="KW-0614">Plasmid</keyword>
<dbReference type="RefSeq" id="WP_033854386.1">
    <property type="nucleotide sequence ID" value="NZ_AP023078.1"/>
</dbReference>
<dbReference type="AlphaFoldDB" id="A0A7S8WHK7"/>
<gene>
    <name evidence="1" type="ORF">IMO23_18825</name>
</gene>
<evidence type="ECO:0000313" key="2">
    <source>
        <dbReference type="Proteomes" id="UP000594659"/>
    </source>
</evidence>
<dbReference type="Proteomes" id="UP000594659">
    <property type="component" value="Plasmid unnamed1836"/>
</dbReference>
<organism evidence="1 2">
    <name type="scientific">Acinetobacter baumannii</name>
    <dbReference type="NCBI Taxonomy" id="470"/>
    <lineage>
        <taxon>Bacteria</taxon>
        <taxon>Pseudomonadati</taxon>
        <taxon>Pseudomonadota</taxon>
        <taxon>Gammaproteobacteria</taxon>
        <taxon>Moraxellales</taxon>
        <taxon>Moraxellaceae</taxon>
        <taxon>Acinetobacter</taxon>
        <taxon>Acinetobacter calcoaceticus/baumannii complex</taxon>
    </lineage>
</organism>
<name>A0A7S8WHK7_ACIBA</name>